<keyword evidence="3" id="KW-1185">Reference proteome</keyword>
<reference evidence="2" key="1">
    <citation type="journal article" date="2021" name="Nat. Microbiol.">
        <title>Cocultivation of an ultrasmall environmental parasitic bacterium with lytic ability against bacteria associated with wastewater foams.</title>
        <authorList>
            <person name="Batinovic S."/>
            <person name="Rose J.J.A."/>
            <person name="Ratcliffe J."/>
            <person name="Seviour R.J."/>
            <person name="Petrovski S."/>
        </authorList>
    </citation>
    <scope>NUCLEOTIDE SEQUENCE</scope>
    <source>
        <strain evidence="2">CON9</strain>
    </source>
</reference>
<evidence type="ECO:0000259" key="1">
    <source>
        <dbReference type="PROSITE" id="PS51186"/>
    </source>
</evidence>
<protein>
    <submittedName>
        <fullName evidence="2">GNAT family N-acetyltransferase</fullName>
    </submittedName>
</protein>
<feature type="domain" description="N-acetyltransferase" evidence="1">
    <location>
        <begin position="15"/>
        <end position="177"/>
    </location>
</feature>
<organism evidence="2 3">
    <name type="scientific">Gordonia pseudamarae</name>
    <dbReference type="NCBI Taxonomy" id="2831662"/>
    <lineage>
        <taxon>Bacteria</taxon>
        <taxon>Bacillati</taxon>
        <taxon>Actinomycetota</taxon>
        <taxon>Actinomycetes</taxon>
        <taxon>Mycobacteriales</taxon>
        <taxon>Gordoniaceae</taxon>
        <taxon>Gordonia</taxon>
    </lineage>
</organism>
<dbReference type="Gene3D" id="3.40.630.30">
    <property type="match status" value="1"/>
</dbReference>
<dbReference type="PANTHER" id="PTHR43610">
    <property type="entry name" value="BLL6696 PROTEIN"/>
    <property type="match status" value="1"/>
</dbReference>
<dbReference type="Pfam" id="PF13302">
    <property type="entry name" value="Acetyltransf_3"/>
    <property type="match status" value="1"/>
</dbReference>
<dbReference type="InterPro" id="IPR000182">
    <property type="entry name" value="GNAT_dom"/>
</dbReference>
<dbReference type="EMBL" id="CP045809">
    <property type="protein sequence ID" value="QHN33638.1"/>
    <property type="molecule type" value="Genomic_DNA"/>
</dbReference>
<gene>
    <name evidence="2" type="ORF">GII31_00655</name>
</gene>
<evidence type="ECO:0000313" key="3">
    <source>
        <dbReference type="Proteomes" id="UP001059836"/>
    </source>
</evidence>
<accession>A0ABX6ICG8</accession>
<evidence type="ECO:0000313" key="2">
    <source>
        <dbReference type="EMBL" id="QHN33638.1"/>
    </source>
</evidence>
<dbReference type="PANTHER" id="PTHR43610:SF1">
    <property type="entry name" value="N-ACETYLTRANSFERASE DOMAIN-CONTAINING PROTEIN"/>
    <property type="match status" value="1"/>
</dbReference>
<dbReference type="InterPro" id="IPR016181">
    <property type="entry name" value="Acyl_CoA_acyltransferase"/>
</dbReference>
<dbReference type="RefSeq" id="WP_213245859.1">
    <property type="nucleotide sequence ID" value="NZ_CP045806.1"/>
</dbReference>
<proteinExistence type="predicted"/>
<dbReference type="PROSITE" id="PS51186">
    <property type="entry name" value="GNAT"/>
    <property type="match status" value="1"/>
</dbReference>
<name>A0ABX6ICG8_9ACTN</name>
<dbReference type="SUPFAM" id="SSF55729">
    <property type="entry name" value="Acyl-CoA N-acyltransferases (Nat)"/>
    <property type="match status" value="1"/>
</dbReference>
<dbReference type="Proteomes" id="UP001059836">
    <property type="component" value="Chromosome"/>
</dbReference>
<sequence>MSGWLGTEKLIAERITLRPFTFDDAEQLARVVDDPGPYRWTSGVPTDVGSARQWIEKALADPEYRVAYAVVDNDSGRILGSTSFYEIDPANLSTSIGYTYYATEVQGTTVNPTAKYLLLTHAFEDCGAVRVVWHTHESNAQSRAAIAKLGATFEGLLRKHRRFGTGASGATGDITEPGVATRDTTGWRTTAQYAMTDDDWPAARAVLLGRMSGSP</sequence>